<proteinExistence type="predicted"/>
<feature type="domain" description="Peptidase C51" evidence="2">
    <location>
        <begin position="249"/>
        <end position="386"/>
    </location>
</feature>
<name>A0A930PV11_9MICC</name>
<dbReference type="Gene3D" id="3.90.1720.10">
    <property type="entry name" value="endopeptidase domain like (from Nostoc punctiforme)"/>
    <property type="match status" value="1"/>
</dbReference>
<sequence>MMLLSGCTITAGFNNVAGGGQKQHQSSQQNNAASCIKRSGTSKGTGNLGDQNHLTGTSDKLSEDQNKVAQTIVSVGQNRGLSEKAQAIAVATGLVESDLTNINYGDDGDGVTNPDGTPTSSLGVFQQQKWWGSVEERMNVSRSAEIFYEHLEQIDWENMSEGAAAQKVQGSAYPHKYGQRMAEAYEIVHAVSASGTAEKSEETKKDGDNKSDNKESNNLSARKANCNTGSHSPAQHVDTNGQDTYPVKFTPTEDEKAAFFRDETDPWGSYKGQCVSYILWKLNEAHGATVDKPINKAAFGMGGDANARNWDDIDRNYATVDKNPAPGAIAQFEPGALPGIGEYGHVAWVEEVDEAGGRVRVSQYNWTPLQYNEMWVDKDSVSNYIHVK</sequence>
<feature type="compositionally biased region" description="Low complexity" evidence="1">
    <location>
        <begin position="22"/>
        <end position="34"/>
    </location>
</feature>
<gene>
    <name evidence="3" type="ORF">HXO58_09580</name>
</gene>
<dbReference type="InterPro" id="IPR038765">
    <property type="entry name" value="Papain-like_cys_pep_sf"/>
</dbReference>
<accession>A0A930PV11</accession>
<feature type="compositionally biased region" description="Basic and acidic residues" evidence="1">
    <location>
        <begin position="198"/>
        <end position="215"/>
    </location>
</feature>
<evidence type="ECO:0000313" key="4">
    <source>
        <dbReference type="Proteomes" id="UP000713964"/>
    </source>
</evidence>
<dbReference type="EMBL" id="JABZXL010000042">
    <property type="protein sequence ID" value="MBF1660063.1"/>
    <property type="molecule type" value="Genomic_DNA"/>
</dbReference>
<evidence type="ECO:0000259" key="2">
    <source>
        <dbReference type="PROSITE" id="PS50911"/>
    </source>
</evidence>
<dbReference type="Proteomes" id="UP000713964">
    <property type="component" value="Unassembled WGS sequence"/>
</dbReference>
<comment type="caution">
    <text evidence="3">The sequence shown here is derived from an EMBL/GenBank/DDBJ whole genome shotgun (WGS) entry which is preliminary data.</text>
</comment>
<organism evidence="3 4">
    <name type="scientific">Rothia mucilaginosa</name>
    <dbReference type="NCBI Taxonomy" id="43675"/>
    <lineage>
        <taxon>Bacteria</taxon>
        <taxon>Bacillati</taxon>
        <taxon>Actinomycetota</taxon>
        <taxon>Actinomycetes</taxon>
        <taxon>Micrococcales</taxon>
        <taxon>Micrococcaceae</taxon>
        <taxon>Rothia</taxon>
    </lineage>
</organism>
<reference evidence="3" key="1">
    <citation type="submission" date="2020-04" db="EMBL/GenBank/DDBJ databases">
        <title>Deep metagenomics examines the oral microbiome during advanced dental caries in children, revealing novel taxa and co-occurrences with host molecules.</title>
        <authorList>
            <person name="Baker J.L."/>
            <person name="Morton J.T."/>
            <person name="Dinis M."/>
            <person name="Alvarez R."/>
            <person name="Tran N.C."/>
            <person name="Knight R."/>
            <person name="Edlund A."/>
        </authorList>
    </citation>
    <scope>NUCLEOTIDE SEQUENCE</scope>
    <source>
        <strain evidence="3">JCVI_29_bin.11</strain>
    </source>
</reference>
<feature type="compositionally biased region" description="Polar residues" evidence="1">
    <location>
        <begin position="216"/>
        <end position="243"/>
    </location>
</feature>
<feature type="region of interest" description="Disordered" evidence="1">
    <location>
        <begin position="18"/>
        <end position="63"/>
    </location>
</feature>
<dbReference type="PROSITE" id="PS50911">
    <property type="entry name" value="CHAP"/>
    <property type="match status" value="1"/>
</dbReference>
<dbReference type="AlphaFoldDB" id="A0A930PV11"/>
<dbReference type="SUPFAM" id="SSF54001">
    <property type="entry name" value="Cysteine proteinases"/>
    <property type="match status" value="1"/>
</dbReference>
<dbReference type="Pfam" id="PF05257">
    <property type="entry name" value="CHAP"/>
    <property type="match status" value="1"/>
</dbReference>
<protein>
    <submittedName>
        <fullName evidence="3">CHAP domain-containing protein</fullName>
    </submittedName>
</protein>
<feature type="compositionally biased region" description="Polar residues" evidence="1">
    <location>
        <begin position="39"/>
        <end position="59"/>
    </location>
</feature>
<evidence type="ECO:0000256" key="1">
    <source>
        <dbReference type="SAM" id="MobiDB-lite"/>
    </source>
</evidence>
<dbReference type="InterPro" id="IPR007921">
    <property type="entry name" value="CHAP_dom"/>
</dbReference>
<evidence type="ECO:0000313" key="3">
    <source>
        <dbReference type="EMBL" id="MBF1660063.1"/>
    </source>
</evidence>
<feature type="region of interest" description="Disordered" evidence="1">
    <location>
        <begin position="192"/>
        <end position="248"/>
    </location>
</feature>